<dbReference type="AlphaFoldDB" id="A0A1G5YZA7"/>
<dbReference type="Pfam" id="PF02518">
    <property type="entry name" value="HATPase_c"/>
    <property type="match status" value="1"/>
</dbReference>
<feature type="transmembrane region" description="Helical" evidence="4">
    <location>
        <begin position="768"/>
        <end position="788"/>
    </location>
</feature>
<dbReference type="PRINTS" id="PR00344">
    <property type="entry name" value="BCTRLSENSOR"/>
</dbReference>
<name>A0A1G5YZA7_9BACT</name>
<dbReference type="InterPro" id="IPR013783">
    <property type="entry name" value="Ig-like_fold"/>
</dbReference>
<keyword evidence="8" id="KW-1185">Reference proteome</keyword>
<evidence type="ECO:0000313" key="7">
    <source>
        <dbReference type="EMBL" id="SDA87465.1"/>
    </source>
</evidence>
<dbReference type="InterPro" id="IPR003661">
    <property type="entry name" value="HisK_dim/P_dom"/>
</dbReference>
<dbReference type="STRING" id="279824.SAMN03080617_02982"/>
<dbReference type="GO" id="GO:0000155">
    <property type="term" value="F:phosphorelay sensor kinase activity"/>
    <property type="evidence" value="ECO:0007669"/>
    <property type="project" value="InterPro"/>
</dbReference>
<dbReference type="Gene3D" id="3.30.565.10">
    <property type="entry name" value="Histidine kinase-like ATPase, C-terminal domain"/>
    <property type="match status" value="1"/>
</dbReference>
<dbReference type="RefSeq" id="WP_092731340.1">
    <property type="nucleotide sequence ID" value="NZ_FMXE01000022.1"/>
</dbReference>
<dbReference type="EC" id="2.7.13.3" evidence="2"/>
<evidence type="ECO:0000256" key="1">
    <source>
        <dbReference type="ARBA" id="ARBA00000085"/>
    </source>
</evidence>
<dbReference type="InterPro" id="IPR011123">
    <property type="entry name" value="Y_Y_Y"/>
</dbReference>
<dbReference type="InterPro" id="IPR004358">
    <property type="entry name" value="Sig_transdc_His_kin-like_C"/>
</dbReference>
<dbReference type="InterPro" id="IPR015943">
    <property type="entry name" value="WD40/YVTN_repeat-like_dom_sf"/>
</dbReference>
<dbReference type="Gene3D" id="2.60.40.10">
    <property type="entry name" value="Immunoglobulins"/>
    <property type="match status" value="1"/>
</dbReference>
<comment type="catalytic activity">
    <reaction evidence="1">
        <text>ATP + protein L-histidine = ADP + protein N-phospho-L-histidine.</text>
        <dbReference type="EC" id="2.7.13.3"/>
    </reaction>
</comment>
<dbReference type="CDD" id="cd00075">
    <property type="entry name" value="HATPase"/>
    <property type="match status" value="1"/>
</dbReference>
<dbReference type="EMBL" id="FMXE01000022">
    <property type="protein sequence ID" value="SDA87465.1"/>
    <property type="molecule type" value="Genomic_DNA"/>
</dbReference>
<keyword evidence="4" id="KW-0472">Membrane</keyword>
<protein>
    <recommendedName>
        <fullName evidence="2">histidine kinase</fullName>
        <ecNumber evidence="2">2.7.13.3</ecNumber>
    </recommendedName>
</protein>
<evidence type="ECO:0000256" key="4">
    <source>
        <dbReference type="SAM" id="Phobius"/>
    </source>
</evidence>
<dbReference type="PANTHER" id="PTHR43065">
    <property type="entry name" value="SENSOR HISTIDINE KINASE"/>
    <property type="match status" value="1"/>
</dbReference>
<evidence type="ECO:0000256" key="3">
    <source>
        <dbReference type="ARBA" id="ARBA00022553"/>
    </source>
</evidence>
<evidence type="ECO:0000256" key="5">
    <source>
        <dbReference type="SAM" id="SignalP"/>
    </source>
</evidence>
<dbReference type="InterPro" id="IPR011110">
    <property type="entry name" value="Reg_prop"/>
</dbReference>
<dbReference type="Gene3D" id="2.130.10.10">
    <property type="entry name" value="YVTN repeat-like/Quinoprotein amine dehydrogenase"/>
    <property type="match status" value="3"/>
</dbReference>
<keyword evidence="4" id="KW-1133">Transmembrane helix</keyword>
<dbReference type="InterPro" id="IPR036097">
    <property type="entry name" value="HisK_dim/P_sf"/>
</dbReference>
<dbReference type="Pfam" id="PF07494">
    <property type="entry name" value="Reg_prop"/>
    <property type="match status" value="1"/>
</dbReference>
<keyword evidence="4" id="KW-0812">Transmembrane</keyword>
<evidence type="ECO:0000256" key="2">
    <source>
        <dbReference type="ARBA" id="ARBA00012438"/>
    </source>
</evidence>
<dbReference type="SMART" id="SM00387">
    <property type="entry name" value="HATPase_c"/>
    <property type="match status" value="1"/>
</dbReference>
<dbReference type="PROSITE" id="PS50109">
    <property type="entry name" value="HIS_KIN"/>
    <property type="match status" value="1"/>
</dbReference>
<feature type="signal peptide" evidence="5">
    <location>
        <begin position="1"/>
        <end position="25"/>
    </location>
</feature>
<dbReference type="SUPFAM" id="SSF63829">
    <property type="entry name" value="Calcium-dependent phosphotriesterase"/>
    <property type="match status" value="1"/>
</dbReference>
<feature type="domain" description="Histidine kinase" evidence="6">
    <location>
        <begin position="841"/>
        <end position="1082"/>
    </location>
</feature>
<keyword evidence="5" id="KW-0732">Signal</keyword>
<dbReference type="InterPro" id="IPR005467">
    <property type="entry name" value="His_kinase_dom"/>
</dbReference>
<evidence type="ECO:0000259" key="6">
    <source>
        <dbReference type="PROSITE" id="PS50109"/>
    </source>
</evidence>
<dbReference type="Proteomes" id="UP000198756">
    <property type="component" value="Unassembled WGS sequence"/>
</dbReference>
<sequence>MQKKLLVSAFLVFLLFALKPVGVYAQINASQGIPTITNYSATDFGTGGQQIWSIGQDQKGYIHIGTSIGMLKYNSKNWNLLISPIKGFNTNVRAMHKARSGVLYYGSLGDLGFLSEDKVGNTIQVSLLHLLPAEIVFNDIWSIQELDGKIYFQAREAIFIYTPQTETQQASIEIWKPDSMFMYSFAADGIFYTHQMDLGLYRQTDGILELIPGSEFLGKNRVQVLLPFTAPGEFLVGAFSGGLFHFDGKKFTTFKTEFDNLMTERSLYKGIRLSDDTYALGILNQGLFIMDSGGKIISKFSTKNGLIDDSIYSLFLDIAGTLWVGTNNGLSKIEISSPLTRFVSDEHDLGSLLSLNALNDILYVGGSSSVLYLDKSDGKIKKVNGIPNSQIFDLKIDGDQMLSSNIGIYAIKGGNSELVRGTENFQILRILVSQKHPGYVFLSGSFGIQVLKRTLSTNKAFQLETIGGLSQIERYIYTLEEDSEGDLWGGSQAGDLYQITWSKTASGNIDLNNSTVRQFGEKDGIPGVAGRVSKVKGKIYTSGMNGFYQFDKPTNAFVRDTVFSFSDEVADINLDSYALQVDDLGRVLIDFKNERKLAIPNPDGTYSLQDFPINLFTGRVISAFYSEPNGVIWLGSDQGLIRIDNQKSVSTDIPFPVYFNRIIAISDTLNHGIQKAEDPRFKMPFKNNSIRFSYAAPFYIQEKLTKYQTFLDGFDQDWGKWEDNSFREFTNLPHGTYTFKIRAKNIYNSISDEISYEFIILPPWYATWWAYLLYFVGFGLLVFGLVKFQSGRLVAIEKERARQKELEHAHEIEEAYQNLKSTQEQLLQQEKLASLGQLTAGIAHEIKNPLNFVNNFADLSIELIDEMRDELENDNKTEALSISEDIKSNLLKIHQHGTRADSIVKSMLLHSRGGSGKMEPTDLNAMIQEFSNLAFHGMRASKNPINVGIELKLDESIGKIPLYTDDFSRVILNLCNNAFDAMREKIEIKENSTKKYTPELIIVTKSLKDGVELIFNDNGPGIPEEIQDKILQPFFTTKKGTEGTGLGLSITHDIVKRHSGNLTIHSQIGVGTQFTIFLPNQNP</sequence>
<evidence type="ECO:0000313" key="8">
    <source>
        <dbReference type="Proteomes" id="UP000198756"/>
    </source>
</evidence>
<keyword evidence="3" id="KW-0597">Phosphoprotein</keyword>
<dbReference type="Pfam" id="PF07495">
    <property type="entry name" value="Y_Y_Y"/>
    <property type="match status" value="1"/>
</dbReference>
<dbReference type="SUPFAM" id="SSF55874">
    <property type="entry name" value="ATPase domain of HSP90 chaperone/DNA topoisomerase II/histidine kinase"/>
    <property type="match status" value="1"/>
</dbReference>
<dbReference type="InterPro" id="IPR036890">
    <property type="entry name" value="HATPase_C_sf"/>
</dbReference>
<reference evidence="8" key="1">
    <citation type="submission" date="2016-10" db="EMBL/GenBank/DDBJ databases">
        <authorList>
            <person name="Varghese N."/>
            <person name="Submissions S."/>
        </authorList>
    </citation>
    <scope>NUCLEOTIDE SEQUENCE [LARGE SCALE GENOMIC DNA]</scope>
    <source>
        <strain evidence="8">DSM 22703</strain>
    </source>
</reference>
<gene>
    <name evidence="7" type="ORF">SAMN03080617_02982</name>
</gene>
<dbReference type="InterPro" id="IPR003594">
    <property type="entry name" value="HATPase_dom"/>
</dbReference>
<dbReference type="SUPFAM" id="SSF47384">
    <property type="entry name" value="Homodimeric domain of signal transducing histidine kinase"/>
    <property type="match status" value="1"/>
</dbReference>
<dbReference type="CDD" id="cd00082">
    <property type="entry name" value="HisKA"/>
    <property type="match status" value="1"/>
</dbReference>
<accession>A0A1G5YZA7</accession>
<organism evidence="7 8">
    <name type="scientific">Algoriphagus alkaliphilus</name>
    <dbReference type="NCBI Taxonomy" id="279824"/>
    <lineage>
        <taxon>Bacteria</taxon>
        <taxon>Pseudomonadati</taxon>
        <taxon>Bacteroidota</taxon>
        <taxon>Cytophagia</taxon>
        <taxon>Cytophagales</taxon>
        <taxon>Cyclobacteriaceae</taxon>
        <taxon>Algoriphagus</taxon>
    </lineage>
</organism>
<dbReference type="PANTHER" id="PTHR43065:SF42">
    <property type="entry name" value="TWO-COMPONENT SENSOR PPRA"/>
    <property type="match status" value="1"/>
</dbReference>
<dbReference type="Gene3D" id="1.10.287.130">
    <property type="match status" value="1"/>
</dbReference>
<dbReference type="SMART" id="SM00388">
    <property type="entry name" value="HisKA"/>
    <property type="match status" value="1"/>
</dbReference>
<feature type="chain" id="PRO_5011735072" description="histidine kinase" evidence="5">
    <location>
        <begin position="26"/>
        <end position="1083"/>
    </location>
</feature>
<proteinExistence type="predicted"/>
<dbReference type="OrthoDB" id="9806995at2"/>